<feature type="domain" description="Globin" evidence="6">
    <location>
        <begin position="1"/>
        <end position="135"/>
    </location>
</feature>
<evidence type="ECO:0000313" key="8">
    <source>
        <dbReference type="Proteomes" id="UP001595420"/>
    </source>
</evidence>
<dbReference type="PANTHER" id="PTHR43396:SF3">
    <property type="entry name" value="FLAVOHEMOPROTEIN"/>
    <property type="match status" value="1"/>
</dbReference>
<organism evidence="7 8">
    <name type="scientific">Falsiroseomonas tokyonensis</name>
    <dbReference type="NCBI Taxonomy" id="430521"/>
    <lineage>
        <taxon>Bacteria</taxon>
        <taxon>Pseudomonadati</taxon>
        <taxon>Pseudomonadota</taxon>
        <taxon>Alphaproteobacteria</taxon>
        <taxon>Acetobacterales</taxon>
        <taxon>Roseomonadaceae</taxon>
        <taxon>Falsiroseomonas</taxon>
    </lineage>
</organism>
<keyword evidence="5" id="KW-0813">Transport</keyword>
<name>A0ABV7BWZ8_9PROT</name>
<comment type="similarity">
    <text evidence="5">Belongs to the globin family.</text>
</comment>
<protein>
    <submittedName>
        <fullName evidence="7">Globin family protein</fullName>
    </submittedName>
</protein>
<keyword evidence="4" id="KW-0408">Iron</keyword>
<dbReference type="EMBL" id="JBHRSB010000006">
    <property type="protein sequence ID" value="MFC3002127.1"/>
    <property type="molecule type" value="Genomic_DNA"/>
</dbReference>
<gene>
    <name evidence="7" type="ORF">ACFOD3_19655</name>
</gene>
<proteinExistence type="inferred from homology"/>
<dbReference type="Pfam" id="PF00042">
    <property type="entry name" value="Globin"/>
    <property type="match status" value="1"/>
</dbReference>
<dbReference type="CDD" id="cd12131">
    <property type="entry name" value="HGbI-like"/>
    <property type="match status" value="1"/>
</dbReference>
<dbReference type="InterPro" id="IPR000971">
    <property type="entry name" value="Globin"/>
</dbReference>
<dbReference type="Proteomes" id="UP001595420">
    <property type="component" value="Unassembled WGS sequence"/>
</dbReference>
<keyword evidence="8" id="KW-1185">Reference proteome</keyword>
<evidence type="ECO:0000313" key="7">
    <source>
        <dbReference type="EMBL" id="MFC3002127.1"/>
    </source>
</evidence>
<evidence type="ECO:0000256" key="2">
    <source>
        <dbReference type="ARBA" id="ARBA00022621"/>
    </source>
</evidence>
<keyword evidence="2 5" id="KW-0561">Oxygen transport</keyword>
<dbReference type="RefSeq" id="WP_216838212.1">
    <property type="nucleotide sequence ID" value="NZ_JAFNJS010000006.1"/>
</dbReference>
<evidence type="ECO:0000259" key="6">
    <source>
        <dbReference type="PROSITE" id="PS01033"/>
    </source>
</evidence>
<reference evidence="8" key="1">
    <citation type="journal article" date="2019" name="Int. J. Syst. Evol. Microbiol.">
        <title>The Global Catalogue of Microorganisms (GCM) 10K type strain sequencing project: providing services to taxonomists for standard genome sequencing and annotation.</title>
        <authorList>
            <consortium name="The Broad Institute Genomics Platform"/>
            <consortium name="The Broad Institute Genome Sequencing Center for Infectious Disease"/>
            <person name="Wu L."/>
            <person name="Ma J."/>
        </authorList>
    </citation>
    <scope>NUCLEOTIDE SEQUENCE [LARGE SCALE GENOMIC DNA]</scope>
    <source>
        <strain evidence="8">CGMCC 1.16855</strain>
    </source>
</reference>
<evidence type="ECO:0000256" key="5">
    <source>
        <dbReference type="RuleBase" id="RU000356"/>
    </source>
</evidence>
<evidence type="ECO:0000256" key="1">
    <source>
        <dbReference type="ARBA" id="ARBA00022617"/>
    </source>
</evidence>
<comment type="caution">
    <text evidence="7">The sequence shown here is derived from an EMBL/GenBank/DDBJ whole genome shotgun (WGS) entry which is preliminary data.</text>
</comment>
<accession>A0ABV7BWZ8</accession>
<keyword evidence="3" id="KW-0479">Metal-binding</keyword>
<sequence>MTPSNIAHIEHSFRLVAPQAEAAAAGFYRRLFELDPSLRPLFQHTDIVAQGRKLMQALGFVVANLKVPDQLLPVVAAMGARHAGYGVQEAHYPLVGAALIETLEGALGEGFTPEVRQAWTAAYGLLAEVMIKAARPPGSPLQAAA</sequence>
<evidence type="ECO:0000256" key="3">
    <source>
        <dbReference type="ARBA" id="ARBA00022723"/>
    </source>
</evidence>
<evidence type="ECO:0000256" key="4">
    <source>
        <dbReference type="ARBA" id="ARBA00023004"/>
    </source>
</evidence>
<dbReference type="PROSITE" id="PS01033">
    <property type="entry name" value="GLOBIN"/>
    <property type="match status" value="1"/>
</dbReference>
<keyword evidence="1 5" id="KW-0349">Heme</keyword>
<dbReference type="PANTHER" id="PTHR43396">
    <property type="entry name" value="FLAVOHEMOPROTEIN"/>
    <property type="match status" value="1"/>
</dbReference>